<dbReference type="AlphaFoldDB" id="A0A0F9RPS2"/>
<dbReference type="EMBL" id="LAZR01003349">
    <property type="protein sequence ID" value="KKN19288.1"/>
    <property type="molecule type" value="Genomic_DNA"/>
</dbReference>
<gene>
    <name evidence="1" type="ORF">LCGC14_0947170</name>
</gene>
<accession>A0A0F9RPS2</accession>
<protein>
    <submittedName>
        <fullName evidence="1">Uncharacterized protein</fullName>
    </submittedName>
</protein>
<comment type="caution">
    <text evidence="1">The sequence shown here is derived from an EMBL/GenBank/DDBJ whole genome shotgun (WGS) entry which is preliminary data.</text>
</comment>
<sequence>MDKIKEQLNNIDRLILIYGEENDSIIKVFVKDLETWRNTMEAMLKVVEAAERHIDKDSHYTKLDLDSALVNLKKEN</sequence>
<organism evidence="1">
    <name type="scientific">marine sediment metagenome</name>
    <dbReference type="NCBI Taxonomy" id="412755"/>
    <lineage>
        <taxon>unclassified sequences</taxon>
        <taxon>metagenomes</taxon>
        <taxon>ecological metagenomes</taxon>
    </lineage>
</organism>
<reference evidence="1" key="1">
    <citation type="journal article" date="2015" name="Nature">
        <title>Complex archaea that bridge the gap between prokaryotes and eukaryotes.</title>
        <authorList>
            <person name="Spang A."/>
            <person name="Saw J.H."/>
            <person name="Jorgensen S.L."/>
            <person name="Zaremba-Niedzwiedzka K."/>
            <person name="Martijn J."/>
            <person name="Lind A.E."/>
            <person name="van Eijk R."/>
            <person name="Schleper C."/>
            <person name="Guy L."/>
            <person name="Ettema T.J."/>
        </authorList>
    </citation>
    <scope>NUCLEOTIDE SEQUENCE</scope>
</reference>
<evidence type="ECO:0000313" key="1">
    <source>
        <dbReference type="EMBL" id="KKN19288.1"/>
    </source>
</evidence>
<proteinExistence type="predicted"/>
<name>A0A0F9RPS2_9ZZZZ</name>